<dbReference type="RefSeq" id="XP_003710290.1">
    <property type="nucleotide sequence ID" value="XM_003710242.1"/>
</dbReference>
<reference evidence="1 2" key="1">
    <citation type="journal article" date="2005" name="Nature">
        <title>The genome sequence of the rice blast fungus Magnaporthe grisea.</title>
        <authorList>
            <person name="Dean R.A."/>
            <person name="Talbot N.J."/>
            <person name="Ebbole D.J."/>
            <person name="Farman M.L."/>
            <person name="Mitchell T.K."/>
            <person name="Orbach M.J."/>
            <person name="Thon M."/>
            <person name="Kulkarni R."/>
            <person name="Xu J.R."/>
            <person name="Pan H."/>
            <person name="Read N.D."/>
            <person name="Lee Y.H."/>
            <person name="Carbone I."/>
            <person name="Brown D."/>
            <person name="Oh Y.Y."/>
            <person name="Donofrio N."/>
            <person name="Jeong J.S."/>
            <person name="Soanes D.M."/>
            <person name="Djonovic S."/>
            <person name="Kolomiets E."/>
            <person name="Rehmeyer C."/>
            <person name="Li W."/>
            <person name="Harding M."/>
            <person name="Kim S."/>
            <person name="Lebrun M.H."/>
            <person name="Bohnert H."/>
            <person name="Coughlan S."/>
            <person name="Butler J."/>
            <person name="Calvo S."/>
            <person name="Ma L.J."/>
            <person name="Nicol R."/>
            <person name="Purcell S."/>
            <person name="Nusbaum C."/>
            <person name="Galagan J.E."/>
            <person name="Birren B.W."/>
        </authorList>
    </citation>
    <scope>NUCLEOTIDE SEQUENCE [LARGE SCALE GENOMIC DNA]</scope>
    <source>
        <strain evidence="2">70-15 / ATCC MYA-4617 / FGSC 8958</strain>
    </source>
</reference>
<dbReference type="Proteomes" id="UP000009058">
    <property type="component" value="Chromosome 1"/>
</dbReference>
<proteinExistence type="predicted"/>
<dbReference type="VEuPathDB" id="FungiDB:MGG_05429"/>
<protein>
    <submittedName>
        <fullName evidence="1">Uncharacterized protein</fullName>
    </submittedName>
</protein>
<evidence type="ECO:0000313" key="1">
    <source>
        <dbReference type="EMBL" id="EHA57678.1"/>
    </source>
</evidence>
<dbReference type="HOGENOM" id="CLU_1349177_0_0_1"/>
<dbReference type="GeneID" id="2675957"/>
<dbReference type="EMBL" id="CM001231">
    <property type="protein sequence ID" value="EHA57678.1"/>
    <property type="molecule type" value="Genomic_DNA"/>
</dbReference>
<dbReference type="AlphaFoldDB" id="G4MLE8"/>
<evidence type="ECO:0000313" key="2">
    <source>
        <dbReference type="Proteomes" id="UP000009058"/>
    </source>
</evidence>
<name>G4MLE8_PYRO7</name>
<organism evidence="1 2">
    <name type="scientific">Pyricularia oryzae (strain 70-15 / ATCC MYA-4617 / FGSC 8958)</name>
    <name type="common">Rice blast fungus</name>
    <name type="synonym">Magnaporthe oryzae</name>
    <dbReference type="NCBI Taxonomy" id="242507"/>
    <lineage>
        <taxon>Eukaryota</taxon>
        <taxon>Fungi</taxon>
        <taxon>Dikarya</taxon>
        <taxon>Ascomycota</taxon>
        <taxon>Pezizomycotina</taxon>
        <taxon>Sordariomycetes</taxon>
        <taxon>Sordariomycetidae</taxon>
        <taxon>Magnaporthales</taxon>
        <taxon>Pyriculariaceae</taxon>
        <taxon>Pyricularia</taxon>
    </lineage>
</organism>
<keyword evidence="2" id="KW-1185">Reference proteome</keyword>
<accession>G4MLE8</accession>
<gene>
    <name evidence="1" type="ORF">MGG_05429</name>
</gene>
<sequence>MQVNSITIQIQDVVGRRGPLVGQSSQCTWSGRVVFPLADRVYCSINSFDLITRANLIGRSWKNFKSHPGFPAIQYVCQPDLQARGLLFDSPAQCGELVFDSTVISMRYKSAGKQQIKRAVEESAHPKPPFVCNQRNREASRAVWVTLSNDGQLIARLAGTNASASVATTTDIAALWRDVKVQRGRDLGHGLGLNKGILIINQR</sequence>
<reference key="2">
    <citation type="submission" date="2011-05" db="EMBL/GenBank/DDBJ databases">
        <title>The Genome Sequence of Magnaporthe oryzae 70-15.</title>
        <authorList>
            <consortium name="The Broad Institute Genome Sequencing Platform"/>
            <person name="Ma L.-J."/>
            <person name="Dead R."/>
            <person name="Young S.K."/>
            <person name="Zeng Q."/>
            <person name="Gargeya S."/>
            <person name="Fitzgerald M."/>
            <person name="Haas B."/>
            <person name="Abouelleil A."/>
            <person name="Alvarado L."/>
            <person name="Arachchi H.M."/>
            <person name="Berlin A."/>
            <person name="Brown A."/>
            <person name="Chapman S.B."/>
            <person name="Chen Z."/>
            <person name="Dunbar C."/>
            <person name="Freedman E."/>
            <person name="Gearin G."/>
            <person name="Gellesch M."/>
            <person name="Goldberg J."/>
            <person name="Griggs A."/>
            <person name="Gujja S."/>
            <person name="Heiman D."/>
            <person name="Howarth C."/>
            <person name="Larson L."/>
            <person name="Lui A."/>
            <person name="MacDonald P.J.P."/>
            <person name="Mehta T."/>
            <person name="Montmayeur A."/>
            <person name="Murphy C."/>
            <person name="Neiman D."/>
            <person name="Pearson M."/>
            <person name="Priest M."/>
            <person name="Roberts A."/>
            <person name="Saif S."/>
            <person name="Shea T."/>
            <person name="Shenoy N."/>
            <person name="Sisk P."/>
            <person name="Stolte C."/>
            <person name="Sykes S."/>
            <person name="Yandava C."/>
            <person name="Wortman J."/>
            <person name="Nusbaum C."/>
            <person name="Birren B."/>
        </authorList>
    </citation>
    <scope>NUCLEOTIDE SEQUENCE</scope>
    <source>
        <strain>70-15</strain>
    </source>
</reference>
<dbReference type="InParanoid" id="G4MLE8"/>